<sequence>MATLEAFEDAKEEDQNSQSFTDSPPSSAASRSSVSSSPQPPPTEDLPKLESDHLSDDDDGERARFSPEEEASLLAESDAIRQQGNAIFGDHDYDAAREKYEKALAICPKYLDQPRSVLWSNISACHAKQEKWQDTVDACTQALKLQPHYMKPLVRRAQANEKIESWSSLQSAVDDYKLAGDISPTSNQTFTLAIARLQPKIADAQKRETAEMLTKLKELGNGILRPFGLNTDMFKMQPDGKGGYSMSFSK</sequence>
<organism evidence="1 2">
    <name type="scientific">Lipomyces kononenkoae</name>
    <name type="common">Yeast</name>
    <dbReference type="NCBI Taxonomy" id="34357"/>
    <lineage>
        <taxon>Eukaryota</taxon>
        <taxon>Fungi</taxon>
        <taxon>Dikarya</taxon>
        <taxon>Ascomycota</taxon>
        <taxon>Saccharomycotina</taxon>
        <taxon>Lipomycetes</taxon>
        <taxon>Lipomycetales</taxon>
        <taxon>Lipomycetaceae</taxon>
        <taxon>Lipomyces</taxon>
    </lineage>
</organism>
<comment type="caution">
    <text evidence="1">The sequence shown here is derived from an EMBL/GenBank/DDBJ whole genome shotgun (WGS) entry which is preliminary data.</text>
</comment>
<reference evidence="2" key="1">
    <citation type="journal article" date="2024" name="Front. Bioeng. Biotechnol.">
        <title>Genome-scale model development and genomic sequencing of the oleaginous clade Lipomyces.</title>
        <authorList>
            <person name="Czajka J.J."/>
            <person name="Han Y."/>
            <person name="Kim J."/>
            <person name="Mondo S.J."/>
            <person name="Hofstad B.A."/>
            <person name="Robles A."/>
            <person name="Haridas S."/>
            <person name="Riley R."/>
            <person name="LaButti K."/>
            <person name="Pangilinan J."/>
            <person name="Andreopoulos W."/>
            <person name="Lipzen A."/>
            <person name="Yan J."/>
            <person name="Wang M."/>
            <person name="Ng V."/>
            <person name="Grigoriev I.V."/>
            <person name="Spatafora J.W."/>
            <person name="Magnuson J.K."/>
            <person name="Baker S.E."/>
            <person name="Pomraning K.R."/>
        </authorList>
    </citation>
    <scope>NUCLEOTIDE SEQUENCE [LARGE SCALE GENOMIC DNA]</scope>
    <source>
        <strain evidence="2">CBS 7786</strain>
    </source>
</reference>
<keyword evidence="2" id="KW-1185">Reference proteome</keyword>
<gene>
    <name evidence="1" type="ORF">V1525DRAFT_365460</name>
</gene>
<proteinExistence type="predicted"/>
<dbReference type="Proteomes" id="UP001433508">
    <property type="component" value="Unassembled WGS sequence"/>
</dbReference>
<evidence type="ECO:0000313" key="1">
    <source>
        <dbReference type="EMBL" id="KAK9235222.1"/>
    </source>
</evidence>
<dbReference type="EMBL" id="MU971425">
    <property type="protein sequence ID" value="KAK9235222.1"/>
    <property type="molecule type" value="Genomic_DNA"/>
</dbReference>
<name>A0ACC3SWS0_LIPKO</name>
<accession>A0ACC3SWS0</accession>
<evidence type="ECO:0000313" key="2">
    <source>
        <dbReference type="Proteomes" id="UP001433508"/>
    </source>
</evidence>
<protein>
    <submittedName>
        <fullName evidence="1">Uncharacterized protein</fullName>
    </submittedName>
</protein>